<dbReference type="Proteomes" id="UP001501576">
    <property type="component" value="Unassembled WGS sequence"/>
</dbReference>
<protein>
    <submittedName>
        <fullName evidence="1">Uncharacterized protein</fullName>
    </submittedName>
</protein>
<reference evidence="2" key="1">
    <citation type="journal article" date="2019" name="Int. J. Syst. Evol. Microbiol.">
        <title>The Global Catalogue of Microorganisms (GCM) 10K type strain sequencing project: providing services to taxonomists for standard genome sequencing and annotation.</title>
        <authorList>
            <consortium name="The Broad Institute Genomics Platform"/>
            <consortium name="The Broad Institute Genome Sequencing Center for Infectious Disease"/>
            <person name="Wu L."/>
            <person name="Ma J."/>
        </authorList>
    </citation>
    <scope>NUCLEOTIDE SEQUENCE [LARGE SCALE GENOMIC DNA]</scope>
    <source>
        <strain evidence="2">JCM 5052</strain>
    </source>
</reference>
<proteinExistence type="predicted"/>
<dbReference type="RefSeq" id="WP_346160857.1">
    <property type="nucleotide sequence ID" value="NZ_BAAABZ010000071.1"/>
</dbReference>
<organism evidence="1 2">
    <name type="scientific">Streptomyces mordarskii</name>
    <dbReference type="NCBI Taxonomy" id="1226758"/>
    <lineage>
        <taxon>Bacteria</taxon>
        <taxon>Bacillati</taxon>
        <taxon>Actinomycetota</taxon>
        <taxon>Actinomycetes</taxon>
        <taxon>Kitasatosporales</taxon>
        <taxon>Streptomycetaceae</taxon>
        <taxon>Streptomyces</taxon>
    </lineage>
</organism>
<sequence>MTVPGERQPSLHNVVIDAQPGHANISIDDAEVGNHVVGYTLEHDVPNALPLLVMHVRHPAGAIFDGLARVAVAAPQEPGEDVARFLNAIDPAALENAALNREDLGAGQYDLTRAMLAQLADWAQGRP</sequence>
<gene>
    <name evidence="1" type="ORF">GCM10010390_65920</name>
</gene>
<evidence type="ECO:0000313" key="2">
    <source>
        <dbReference type="Proteomes" id="UP001501576"/>
    </source>
</evidence>
<accession>A0ABP3P1T0</accession>
<comment type="caution">
    <text evidence="1">The sequence shown here is derived from an EMBL/GenBank/DDBJ whole genome shotgun (WGS) entry which is preliminary data.</text>
</comment>
<evidence type="ECO:0000313" key="1">
    <source>
        <dbReference type="EMBL" id="GAA0554633.1"/>
    </source>
</evidence>
<keyword evidence="2" id="KW-1185">Reference proteome</keyword>
<name>A0ABP3P1T0_9ACTN</name>
<dbReference type="EMBL" id="BAAABZ010000071">
    <property type="protein sequence ID" value="GAA0554633.1"/>
    <property type="molecule type" value="Genomic_DNA"/>
</dbReference>